<accession>A0AA40EX94</accession>
<evidence type="ECO:0000256" key="2">
    <source>
        <dbReference type="SAM" id="SignalP"/>
    </source>
</evidence>
<evidence type="ECO:0000313" key="4">
    <source>
        <dbReference type="Proteomes" id="UP001172155"/>
    </source>
</evidence>
<evidence type="ECO:0000313" key="3">
    <source>
        <dbReference type="EMBL" id="KAK0747206.1"/>
    </source>
</evidence>
<reference evidence="3" key="1">
    <citation type="submission" date="2023-06" db="EMBL/GenBank/DDBJ databases">
        <title>Genome-scale phylogeny and comparative genomics of the fungal order Sordariales.</title>
        <authorList>
            <consortium name="Lawrence Berkeley National Laboratory"/>
            <person name="Hensen N."/>
            <person name="Bonometti L."/>
            <person name="Westerberg I."/>
            <person name="Brannstrom I.O."/>
            <person name="Guillou S."/>
            <person name="Cros-Aarteil S."/>
            <person name="Calhoun S."/>
            <person name="Haridas S."/>
            <person name="Kuo A."/>
            <person name="Mondo S."/>
            <person name="Pangilinan J."/>
            <person name="Riley R."/>
            <person name="LaButti K."/>
            <person name="Andreopoulos B."/>
            <person name="Lipzen A."/>
            <person name="Chen C."/>
            <person name="Yanf M."/>
            <person name="Daum C."/>
            <person name="Ng V."/>
            <person name="Clum A."/>
            <person name="Steindorff A."/>
            <person name="Ohm R."/>
            <person name="Martin F."/>
            <person name="Silar P."/>
            <person name="Natvig D."/>
            <person name="Lalanne C."/>
            <person name="Gautier V."/>
            <person name="Ament-velasquez S.L."/>
            <person name="Kruys A."/>
            <person name="Hutchinson M.I."/>
            <person name="Powell A.J."/>
            <person name="Barry K."/>
            <person name="Miller A.N."/>
            <person name="Grigoriev I.V."/>
            <person name="Debuchy R."/>
            <person name="Gladieux P."/>
            <person name="Thoren M.H."/>
            <person name="Johannesson H."/>
        </authorList>
    </citation>
    <scope>NUCLEOTIDE SEQUENCE</scope>
    <source>
        <strain evidence="3">SMH3187-1</strain>
    </source>
</reference>
<keyword evidence="2" id="KW-0732">Signal</keyword>
<feature type="compositionally biased region" description="Polar residues" evidence="1">
    <location>
        <begin position="374"/>
        <end position="389"/>
    </location>
</feature>
<feature type="region of interest" description="Disordered" evidence="1">
    <location>
        <begin position="457"/>
        <end position="608"/>
    </location>
</feature>
<feature type="signal peptide" evidence="2">
    <location>
        <begin position="1"/>
        <end position="23"/>
    </location>
</feature>
<name>A0AA40EX94_9PEZI</name>
<protein>
    <recommendedName>
        <fullName evidence="5">C2H2-type domain-containing protein</fullName>
    </recommendedName>
</protein>
<feature type="chain" id="PRO_5041207561" description="C2H2-type domain-containing protein" evidence="2">
    <location>
        <begin position="24"/>
        <end position="608"/>
    </location>
</feature>
<feature type="compositionally biased region" description="Basic and acidic residues" evidence="1">
    <location>
        <begin position="497"/>
        <end position="508"/>
    </location>
</feature>
<feature type="compositionally biased region" description="Basic and acidic residues" evidence="1">
    <location>
        <begin position="463"/>
        <end position="474"/>
    </location>
</feature>
<evidence type="ECO:0000256" key="1">
    <source>
        <dbReference type="SAM" id="MobiDB-lite"/>
    </source>
</evidence>
<dbReference type="AlphaFoldDB" id="A0AA40EX94"/>
<feature type="compositionally biased region" description="Basic and acidic residues" evidence="1">
    <location>
        <begin position="337"/>
        <end position="348"/>
    </location>
</feature>
<feature type="compositionally biased region" description="Pro residues" evidence="1">
    <location>
        <begin position="394"/>
        <end position="407"/>
    </location>
</feature>
<organism evidence="3 4">
    <name type="scientific">Schizothecium vesticola</name>
    <dbReference type="NCBI Taxonomy" id="314040"/>
    <lineage>
        <taxon>Eukaryota</taxon>
        <taxon>Fungi</taxon>
        <taxon>Dikarya</taxon>
        <taxon>Ascomycota</taxon>
        <taxon>Pezizomycotina</taxon>
        <taxon>Sordariomycetes</taxon>
        <taxon>Sordariomycetidae</taxon>
        <taxon>Sordariales</taxon>
        <taxon>Schizotheciaceae</taxon>
        <taxon>Schizothecium</taxon>
    </lineage>
</organism>
<feature type="region of interest" description="Disordered" evidence="1">
    <location>
        <begin position="309"/>
        <end position="409"/>
    </location>
</feature>
<feature type="compositionally biased region" description="Low complexity" evidence="1">
    <location>
        <begin position="551"/>
        <end position="569"/>
    </location>
</feature>
<comment type="caution">
    <text evidence="3">The sequence shown here is derived from an EMBL/GenBank/DDBJ whole genome shotgun (WGS) entry which is preliminary data.</text>
</comment>
<dbReference type="Proteomes" id="UP001172155">
    <property type="component" value="Unassembled WGS sequence"/>
</dbReference>
<sequence>MDPVTPILALVATVCAIVSAVQAAQTLRDRHKKRKSEGTLAPGRDIKVIDITKGMFSLSVNVNYLVAKFGREFGTKSGGKILDEIFALRPDIQTLVADLKKLEHDLNAKGTRNINMDQRWESLAGEADALSDGIKKACKNALAQFVKTKGSNQVEEVECPSAMRPRRPLEFCYGALLCQSGKAKARDLSVTVKDDKTLGFVCGYCFLEVADYNAVRFSTNGQPVVYADLMAASHVVACASFADRRAHYKCLACFDNYLDVDLPSASALEKHMEQHPGFSFVKNESKVVQATNEKIRYWVLQPSIELQPFVDSGNGNTPETPSDEVSPLGTPEMAPKVVDDERGGDRPGPRRHPLAERSPVPAPADSSSPGVYNAGNSSPAQFPGTTNINTRPPTSAPPLPPPPPPRYTPKVEHELPVSKFMEDPVELPTCYARSEAVELAGSGPVMYYQQFNKFADVSAQSAESDRPRAAEQRFQKNQAYSGAQGYAMPASAFQQARDLDSSRWRDPDPGNGQVMPGSFDNPLMMEQGGRTRPPSRASVQSFQSERGPARGPQQQIPGQLPPLSSQPGQWDRQPHVERPYQAPHNQPQPAPQSTKTKKTGFMGIGGRK</sequence>
<proteinExistence type="predicted"/>
<dbReference type="EMBL" id="JAUKUD010000004">
    <property type="protein sequence ID" value="KAK0747206.1"/>
    <property type="molecule type" value="Genomic_DNA"/>
</dbReference>
<evidence type="ECO:0008006" key="5">
    <source>
        <dbReference type="Google" id="ProtNLM"/>
    </source>
</evidence>
<keyword evidence="4" id="KW-1185">Reference proteome</keyword>
<gene>
    <name evidence="3" type="ORF">B0T18DRAFT_413310</name>
</gene>